<dbReference type="InterPro" id="IPR050552">
    <property type="entry name" value="LacD_aldolase"/>
</dbReference>
<reference evidence="3" key="1">
    <citation type="journal article" date="2014" name="Front. Microbiol.">
        <title>High frequency of phylogenetically diverse reductive dehalogenase-homologous genes in deep subseafloor sedimentary metagenomes.</title>
        <authorList>
            <person name="Kawai M."/>
            <person name="Futagami T."/>
            <person name="Toyoda A."/>
            <person name="Takaki Y."/>
            <person name="Nishi S."/>
            <person name="Hori S."/>
            <person name="Arai W."/>
            <person name="Tsubouchi T."/>
            <person name="Morono Y."/>
            <person name="Uchiyama I."/>
            <person name="Ito T."/>
            <person name="Fujiyama A."/>
            <person name="Inagaki F."/>
            <person name="Takami H."/>
        </authorList>
    </citation>
    <scope>NUCLEOTIDE SEQUENCE</scope>
    <source>
        <strain evidence="3">Expedition CK06-06</strain>
    </source>
</reference>
<dbReference type="Pfam" id="PF01791">
    <property type="entry name" value="DeoC"/>
    <property type="match status" value="1"/>
</dbReference>
<evidence type="ECO:0000313" key="3">
    <source>
        <dbReference type="EMBL" id="GAI15653.1"/>
    </source>
</evidence>
<sequence length="107" mass="12088">MNYAQLCLVSIEASGYSGEKEHRLTKLLDEWSVEKIKRMAASAVKILVYYRPDLKQLANEQLNTVNTVALECIKYDLPFLVEPKSYPIGNEVNNPPGVCCPKRKVSD</sequence>
<comment type="caution">
    <text evidence="3">The sequence shown here is derived from an EMBL/GenBank/DDBJ whole genome shotgun (WGS) entry which is preliminary data.</text>
</comment>
<name>X1L9B4_9ZZZZ</name>
<organism evidence="3">
    <name type="scientific">marine sediment metagenome</name>
    <dbReference type="NCBI Taxonomy" id="412755"/>
    <lineage>
        <taxon>unclassified sequences</taxon>
        <taxon>metagenomes</taxon>
        <taxon>ecological metagenomes</taxon>
    </lineage>
</organism>
<dbReference type="PANTHER" id="PTHR39340:SF1">
    <property type="entry name" value="SULFOFRUCTOSEPHOSPHATE ALDOLASE"/>
    <property type="match status" value="1"/>
</dbReference>
<gene>
    <name evidence="3" type="ORF">S06H3_18543</name>
</gene>
<protein>
    <submittedName>
        <fullName evidence="3">Uncharacterized protein</fullName>
    </submittedName>
</protein>
<dbReference type="GO" id="GO:1902777">
    <property type="term" value="P:6-sulfoquinovose(1-) catabolic process"/>
    <property type="evidence" value="ECO:0007669"/>
    <property type="project" value="TreeGrafter"/>
</dbReference>
<evidence type="ECO:0000256" key="2">
    <source>
        <dbReference type="ARBA" id="ARBA00023239"/>
    </source>
</evidence>
<dbReference type="PANTHER" id="PTHR39340">
    <property type="entry name" value="SULFOFRUCTOSEPHOSPHATE ALDOLASE"/>
    <property type="match status" value="1"/>
</dbReference>
<dbReference type="InterPro" id="IPR013785">
    <property type="entry name" value="Aldolase_TIM"/>
</dbReference>
<keyword evidence="2" id="KW-0456">Lyase</keyword>
<dbReference type="Gene3D" id="3.20.20.70">
    <property type="entry name" value="Aldolase class I"/>
    <property type="match status" value="1"/>
</dbReference>
<dbReference type="InterPro" id="IPR002915">
    <property type="entry name" value="DeoC/FbaB/LacD_aldolase"/>
</dbReference>
<accession>X1L9B4</accession>
<dbReference type="SUPFAM" id="SSF51569">
    <property type="entry name" value="Aldolase"/>
    <property type="match status" value="1"/>
</dbReference>
<dbReference type="EMBL" id="BARV01009392">
    <property type="protein sequence ID" value="GAI15653.1"/>
    <property type="molecule type" value="Genomic_DNA"/>
</dbReference>
<dbReference type="AlphaFoldDB" id="X1L9B4"/>
<dbReference type="GO" id="GO:0061595">
    <property type="term" value="F:6-deoxy-6-sulfofructose-1-phosphate aldolase activity"/>
    <property type="evidence" value="ECO:0007669"/>
    <property type="project" value="TreeGrafter"/>
</dbReference>
<comment type="similarity">
    <text evidence="1">Belongs to the aldolase LacD family.</text>
</comment>
<proteinExistence type="inferred from homology"/>
<evidence type="ECO:0000256" key="1">
    <source>
        <dbReference type="ARBA" id="ARBA00008679"/>
    </source>
</evidence>